<dbReference type="EMBL" id="JBHUML010000005">
    <property type="protein sequence ID" value="MFD2706629.1"/>
    <property type="molecule type" value="Genomic_DNA"/>
</dbReference>
<keyword evidence="3" id="KW-1133">Transmembrane helix</keyword>
<protein>
    <submittedName>
        <fullName evidence="6">DUF4349 domain-containing protein</fullName>
    </submittedName>
</protein>
<dbReference type="Gene3D" id="3.40.50.300">
    <property type="entry name" value="P-loop containing nucleotide triphosphate hydrolases"/>
    <property type="match status" value="1"/>
</dbReference>
<evidence type="ECO:0000313" key="7">
    <source>
        <dbReference type="Proteomes" id="UP001597520"/>
    </source>
</evidence>
<dbReference type="InterPro" id="IPR025645">
    <property type="entry name" value="DUF4349"/>
</dbReference>
<evidence type="ECO:0000313" key="6">
    <source>
        <dbReference type="EMBL" id="MFD2706629.1"/>
    </source>
</evidence>
<proteinExistence type="predicted"/>
<feature type="coiled-coil region" evidence="1">
    <location>
        <begin position="196"/>
        <end position="223"/>
    </location>
</feature>
<dbReference type="RefSeq" id="WP_380713935.1">
    <property type="nucleotide sequence ID" value="NZ_JBHUML010000005.1"/>
</dbReference>
<sequence length="304" mass="32499">MRKGIQMVLIIMMVLLAAACSNNGESGSDEASQSSSDAAGDSAATEEAGGEAAGSSSADNTGSGGEQEGAATDTKTSDRMVIYNGTLSLEVENYDESRSAIETQVENMGGYIVESSVESGEGNERTGSLSVRIPQEQFSSFMTAAEEAGTTVLNRSTKGEDVTEQYVDLESRLRSKETQEERLTAFMEEAGNTDALLQISEDLSAVQEEIEQLKGEMNYLENHANYATVDITLHERGAASLQSGGDLNTWEKSQQLFTKTLNGIVSAASGIAVFLIGLSSVLVPLLLLAAGIAFYYRKRRKHEE</sequence>
<accession>A0ABW5T3V8</accession>
<dbReference type="PROSITE" id="PS51257">
    <property type="entry name" value="PROKAR_LIPOPROTEIN"/>
    <property type="match status" value="1"/>
</dbReference>
<evidence type="ECO:0000256" key="3">
    <source>
        <dbReference type="SAM" id="Phobius"/>
    </source>
</evidence>
<dbReference type="InterPro" id="IPR027417">
    <property type="entry name" value="P-loop_NTPase"/>
</dbReference>
<feature type="chain" id="PRO_5045655306" evidence="4">
    <location>
        <begin position="20"/>
        <end position="304"/>
    </location>
</feature>
<dbReference type="Pfam" id="PF14257">
    <property type="entry name" value="DUF4349"/>
    <property type="match status" value="1"/>
</dbReference>
<gene>
    <name evidence="6" type="ORF">ACFSUB_14275</name>
</gene>
<keyword evidence="3" id="KW-0812">Transmembrane</keyword>
<comment type="caution">
    <text evidence="6">The sequence shown here is derived from an EMBL/GenBank/DDBJ whole genome shotgun (WGS) entry which is preliminary data.</text>
</comment>
<reference evidence="7" key="1">
    <citation type="journal article" date="2019" name="Int. J. Syst. Evol. Microbiol.">
        <title>The Global Catalogue of Microorganisms (GCM) 10K type strain sequencing project: providing services to taxonomists for standard genome sequencing and annotation.</title>
        <authorList>
            <consortium name="The Broad Institute Genomics Platform"/>
            <consortium name="The Broad Institute Genome Sequencing Center for Infectious Disease"/>
            <person name="Wu L."/>
            <person name="Ma J."/>
        </authorList>
    </citation>
    <scope>NUCLEOTIDE SEQUENCE [LARGE SCALE GENOMIC DNA]</scope>
    <source>
        <strain evidence="7">KCTC 33792</strain>
    </source>
</reference>
<evidence type="ECO:0000256" key="1">
    <source>
        <dbReference type="SAM" id="Coils"/>
    </source>
</evidence>
<evidence type="ECO:0000256" key="4">
    <source>
        <dbReference type="SAM" id="SignalP"/>
    </source>
</evidence>
<feature type="region of interest" description="Disordered" evidence="2">
    <location>
        <begin position="22"/>
        <end position="78"/>
    </location>
</feature>
<keyword evidence="7" id="KW-1185">Reference proteome</keyword>
<evidence type="ECO:0000256" key="2">
    <source>
        <dbReference type="SAM" id="MobiDB-lite"/>
    </source>
</evidence>
<evidence type="ECO:0000259" key="5">
    <source>
        <dbReference type="Pfam" id="PF14257"/>
    </source>
</evidence>
<dbReference type="Proteomes" id="UP001597520">
    <property type="component" value="Unassembled WGS sequence"/>
</dbReference>
<keyword evidence="4" id="KW-0732">Signal</keyword>
<feature type="compositionally biased region" description="Low complexity" evidence="2">
    <location>
        <begin position="24"/>
        <end position="47"/>
    </location>
</feature>
<feature type="signal peptide" evidence="4">
    <location>
        <begin position="1"/>
        <end position="19"/>
    </location>
</feature>
<feature type="domain" description="DUF4349" evidence="5">
    <location>
        <begin position="79"/>
        <end position="290"/>
    </location>
</feature>
<name>A0ABW5T3V8_9BACI</name>
<keyword evidence="1" id="KW-0175">Coiled coil</keyword>
<keyword evidence="3" id="KW-0472">Membrane</keyword>
<feature type="transmembrane region" description="Helical" evidence="3">
    <location>
        <begin position="271"/>
        <end position="296"/>
    </location>
</feature>
<organism evidence="6 7">
    <name type="scientific">Salibacterium lacus</name>
    <dbReference type="NCBI Taxonomy" id="1898109"/>
    <lineage>
        <taxon>Bacteria</taxon>
        <taxon>Bacillati</taxon>
        <taxon>Bacillota</taxon>
        <taxon>Bacilli</taxon>
        <taxon>Bacillales</taxon>
        <taxon>Bacillaceae</taxon>
    </lineage>
</organism>